<gene>
    <name evidence="2" type="ORF">FOZ63_016648</name>
</gene>
<dbReference type="Proteomes" id="UP000553632">
    <property type="component" value="Unassembled WGS sequence"/>
</dbReference>
<reference evidence="2 3" key="1">
    <citation type="submission" date="2020-04" db="EMBL/GenBank/DDBJ databases">
        <title>Perkinsus olseni comparative genomics.</title>
        <authorList>
            <person name="Bogema D.R."/>
        </authorList>
    </citation>
    <scope>NUCLEOTIDE SEQUENCE [LARGE SCALE GENOMIC DNA]</scope>
    <source>
        <strain evidence="2 3">ATCC PRA-207</strain>
    </source>
</reference>
<accession>A0A7J6RIA1</accession>
<dbReference type="EMBL" id="JABANO010025372">
    <property type="protein sequence ID" value="KAF4720355.1"/>
    <property type="molecule type" value="Genomic_DNA"/>
</dbReference>
<comment type="caution">
    <text evidence="2">The sequence shown here is derived from an EMBL/GenBank/DDBJ whole genome shotgun (WGS) entry which is preliminary data.</text>
</comment>
<name>A0A7J6RIA1_PEROL</name>
<dbReference type="PANTHER" id="PTHR48420">
    <property type="entry name" value="NON-HAEM DIOXYGENASE N-TERMINAL DOMAIN-CONTAINING PROTEIN"/>
    <property type="match status" value="1"/>
</dbReference>
<evidence type="ECO:0008006" key="4">
    <source>
        <dbReference type="Google" id="ProtNLM"/>
    </source>
</evidence>
<evidence type="ECO:0000313" key="3">
    <source>
        <dbReference type="Proteomes" id="UP000553632"/>
    </source>
</evidence>
<sequence length="624" mass="68220">MPANLVVVEYEDVTCPEANLSEAVYKAFGPNGIGAIGIRGVPNWEKLWRSVLPLSHTLATLPQEKLKALEHEPSMYNVGWSHGKEKLGDKPDFAKGSFYFNPLTDDPSPELREAFPWAVPENVWPSETDVPGMREKCRALGATMYEMAKALSRHVDLLASSRVENYAPDTLYKEMSKTQKAKGRLLYYYPTESKAEDAWIGWHNDSGFLTCLTPDIYVKHDTGELVANPDPLNAGLWVADRNSVSSKVTIPDDIMVIQCGECLQIITGGLLVATPHCVRGAADPNIARISCPCFVDTSPNFQLSMPTGCTRDEVFRNTIAQKVPPLDQRWTKNGVNFAEFLGDTFKSYYEWNIKQSIESHEGSGGSTIAGSEADEDEEEEAMIASLCYDAPGEKTARGASKFLLGLPQNFMGVSTEDSDAESPGGGRAKTVRFGCGSPGSVMVKNDSSGELSKRTASLLRRYRSSSVITVVHVYDGVEYAGEEEVESDDGFDEAMFLNDADDDDSCSEKEEEEEAPKPPVLLRRAQSAPANVLLPRSRMASDGDVIAALLSPIRRSTPCDPSSPCLTLTCGVDKSAPSGRRHSVGEVIRGCNGDRKRNPFLMATLEPSGSTCWRRHHIACAVHS</sequence>
<feature type="region of interest" description="Disordered" evidence="1">
    <location>
        <begin position="496"/>
        <end position="520"/>
    </location>
</feature>
<dbReference type="InterPro" id="IPR027443">
    <property type="entry name" value="IPNS-like_sf"/>
</dbReference>
<evidence type="ECO:0000313" key="2">
    <source>
        <dbReference type="EMBL" id="KAF4720355.1"/>
    </source>
</evidence>
<proteinExistence type="predicted"/>
<dbReference type="AlphaFoldDB" id="A0A7J6RIA1"/>
<protein>
    <recommendedName>
        <fullName evidence="4">Fe2OG dioxygenase domain-containing protein</fullName>
    </recommendedName>
</protein>
<dbReference type="Gene3D" id="2.60.120.330">
    <property type="entry name" value="B-lactam Antibiotic, Isopenicillin N Synthase, Chain"/>
    <property type="match status" value="1"/>
</dbReference>
<evidence type="ECO:0000256" key="1">
    <source>
        <dbReference type="SAM" id="MobiDB-lite"/>
    </source>
</evidence>
<keyword evidence="3" id="KW-1185">Reference proteome</keyword>
<dbReference type="SUPFAM" id="SSF51197">
    <property type="entry name" value="Clavaminate synthase-like"/>
    <property type="match status" value="1"/>
</dbReference>
<dbReference type="PANTHER" id="PTHR48420:SF1">
    <property type="entry name" value="NON-HAEM DIOXYGENASE N-TERMINAL DOMAIN-CONTAINING PROTEIN"/>
    <property type="match status" value="1"/>
</dbReference>
<organism evidence="2 3">
    <name type="scientific">Perkinsus olseni</name>
    <name type="common">Perkinsus atlanticus</name>
    <dbReference type="NCBI Taxonomy" id="32597"/>
    <lineage>
        <taxon>Eukaryota</taxon>
        <taxon>Sar</taxon>
        <taxon>Alveolata</taxon>
        <taxon>Perkinsozoa</taxon>
        <taxon>Perkinsea</taxon>
        <taxon>Perkinsida</taxon>
        <taxon>Perkinsidae</taxon>
        <taxon>Perkinsus</taxon>
    </lineage>
</organism>
<feature type="compositionally biased region" description="Acidic residues" evidence="1">
    <location>
        <begin position="499"/>
        <end position="514"/>
    </location>
</feature>